<reference evidence="2 3" key="1">
    <citation type="submission" date="2016-07" db="EMBL/GenBank/DDBJ databases">
        <title>Draft genome of Scalindua rubra, obtained from a brine-seawater interface in the Red Sea, sheds light on salt adaptation in anammox bacteria.</title>
        <authorList>
            <person name="Speth D.R."/>
            <person name="Lagkouvardos I."/>
            <person name="Wang Y."/>
            <person name="Qian P.-Y."/>
            <person name="Dutilh B.E."/>
            <person name="Jetten M.S."/>
        </authorList>
    </citation>
    <scope>NUCLEOTIDE SEQUENCE [LARGE SCALE GENOMIC DNA]</scope>
    <source>
        <strain evidence="2">BSI-1</strain>
    </source>
</reference>
<accession>A0A1E3X838</accession>
<evidence type="ECO:0000256" key="1">
    <source>
        <dbReference type="SAM" id="SignalP"/>
    </source>
</evidence>
<dbReference type="EMBL" id="MAYW01000094">
    <property type="protein sequence ID" value="ODS31796.1"/>
    <property type="molecule type" value="Genomic_DNA"/>
</dbReference>
<organism evidence="2 3">
    <name type="scientific">Candidatus Scalindua rubra</name>
    <dbReference type="NCBI Taxonomy" id="1872076"/>
    <lineage>
        <taxon>Bacteria</taxon>
        <taxon>Pseudomonadati</taxon>
        <taxon>Planctomycetota</taxon>
        <taxon>Candidatus Brocadiia</taxon>
        <taxon>Candidatus Brocadiales</taxon>
        <taxon>Candidatus Scalinduaceae</taxon>
        <taxon>Candidatus Scalindua</taxon>
    </lineage>
</organism>
<sequence>MKIEKVLMITFLLIFTLTTFCPTAFSKQGTLTGQVVDGFDNVVKDVEVKIKGTKFATKTDENGQYRINFNPGKIEISFRKKGYARQTYPLYMKEASEVSMPKLTFWKFPDSGGVFLVRMEDYKKIEYGSFYSERDDNSVSFYVKGEPTQIECPDNAFVQGSVELMLLDYSGEEPVVVGKNLHRIKDQNLIGNIVFKSGDWGVEDIDDKYSKVSNRLGIRYVKLEPGKYFYCIGQITLRSRIGFGYYLEIVAPGS</sequence>
<proteinExistence type="predicted"/>
<gene>
    <name evidence="2" type="ORF">SCARUB_03082</name>
</gene>
<name>A0A1E3X838_9BACT</name>
<keyword evidence="1" id="KW-0732">Signal</keyword>
<dbReference type="AlphaFoldDB" id="A0A1E3X838"/>
<dbReference type="SUPFAM" id="SSF49464">
    <property type="entry name" value="Carboxypeptidase regulatory domain-like"/>
    <property type="match status" value="1"/>
</dbReference>
<evidence type="ECO:0000313" key="2">
    <source>
        <dbReference type="EMBL" id="ODS31796.1"/>
    </source>
</evidence>
<dbReference type="Proteomes" id="UP000094056">
    <property type="component" value="Unassembled WGS sequence"/>
</dbReference>
<evidence type="ECO:0000313" key="3">
    <source>
        <dbReference type="Proteomes" id="UP000094056"/>
    </source>
</evidence>
<feature type="signal peptide" evidence="1">
    <location>
        <begin position="1"/>
        <end position="26"/>
    </location>
</feature>
<protein>
    <recommendedName>
        <fullName evidence="4">Carboxypeptidase regulatory-like domain-containing protein</fullName>
    </recommendedName>
</protein>
<dbReference type="InterPro" id="IPR008969">
    <property type="entry name" value="CarboxyPept-like_regulatory"/>
</dbReference>
<dbReference type="Pfam" id="PF13620">
    <property type="entry name" value="CarboxypepD_reg"/>
    <property type="match status" value="1"/>
</dbReference>
<evidence type="ECO:0008006" key="4">
    <source>
        <dbReference type="Google" id="ProtNLM"/>
    </source>
</evidence>
<feature type="chain" id="PRO_5009140074" description="Carboxypeptidase regulatory-like domain-containing protein" evidence="1">
    <location>
        <begin position="27"/>
        <end position="254"/>
    </location>
</feature>
<dbReference type="Gene3D" id="2.60.40.1120">
    <property type="entry name" value="Carboxypeptidase-like, regulatory domain"/>
    <property type="match status" value="1"/>
</dbReference>
<comment type="caution">
    <text evidence="2">The sequence shown here is derived from an EMBL/GenBank/DDBJ whole genome shotgun (WGS) entry which is preliminary data.</text>
</comment>